<evidence type="ECO:0000256" key="2">
    <source>
        <dbReference type="ARBA" id="ARBA00022525"/>
    </source>
</evidence>
<comment type="subcellular location">
    <subcellularLocation>
        <location evidence="1">Secreted</location>
    </subcellularLocation>
</comment>
<feature type="compositionally biased region" description="Low complexity" evidence="5">
    <location>
        <begin position="357"/>
        <end position="379"/>
    </location>
</feature>
<dbReference type="InterPro" id="IPR011055">
    <property type="entry name" value="Dup_hybrid_motif"/>
</dbReference>
<dbReference type="EMBL" id="JAVREJ010000001">
    <property type="protein sequence ID" value="MDT0348406.1"/>
    <property type="molecule type" value="Genomic_DNA"/>
</dbReference>
<protein>
    <submittedName>
        <fullName evidence="7">Peptidoglycan DD-metalloendopeptidase family protein</fullName>
    </submittedName>
</protein>
<dbReference type="SUPFAM" id="SSF103647">
    <property type="entry name" value="TSP type-3 repeat"/>
    <property type="match status" value="1"/>
</dbReference>
<dbReference type="Gene3D" id="4.10.1080.10">
    <property type="entry name" value="TSP type-3 repeat"/>
    <property type="match status" value="1"/>
</dbReference>
<dbReference type="CDD" id="cd12797">
    <property type="entry name" value="M23_peptidase"/>
    <property type="match status" value="1"/>
</dbReference>
<accession>A0ABU2N3T8</accession>
<reference evidence="8" key="1">
    <citation type="submission" date="2023-07" db="EMBL/GenBank/DDBJ databases">
        <title>30 novel species of actinomycetes from the DSMZ collection.</title>
        <authorList>
            <person name="Nouioui I."/>
        </authorList>
    </citation>
    <scope>NUCLEOTIDE SEQUENCE [LARGE SCALE GENOMIC DNA]</scope>
    <source>
        <strain evidence="8">DSM 45834</strain>
    </source>
</reference>
<evidence type="ECO:0000313" key="7">
    <source>
        <dbReference type="EMBL" id="MDT0348406.1"/>
    </source>
</evidence>
<feature type="domain" description="M23ase beta-sheet core" evidence="6">
    <location>
        <begin position="48"/>
        <end position="147"/>
    </location>
</feature>
<dbReference type="Pfam" id="PF01551">
    <property type="entry name" value="Peptidase_M23"/>
    <property type="match status" value="1"/>
</dbReference>
<keyword evidence="3" id="KW-0732">Signal</keyword>
<sequence>MSYPGSTVTAPAGSATAFPGVASNALVRPVTGAKLVDTWGAARSGGRRHEGIDIMAPEGTPIHAVAGGTIVQGFQNSLGGLVVRIQGDDGRFYYYAHMTPGSIDHLKVGQHVAAGQVIGGVGHSGNAVGTPNHLHFQVRENGQWVNPYTFLNPLPEVGGAAGTAFTAGATDPFAIDPGGPPSVTDADQDGLIDQFERLFGTDTTKSDTDGDGLTDAYETSVSHTDAVSIDTDRDGLTDAHELASGTDAGRAQVSDAVRAAKFGGLATLDSDSDGVSDLQEQKAGTNALAADTDRDGLSDGFEAAKGSNPLSMDSDNDGLTDGFESASGTLEPAAQAGVPGGAALAPGGFGAEGGFAAGAAGPLGADPLGTGAPGTGLDPLDVHDH</sequence>
<evidence type="ECO:0000256" key="4">
    <source>
        <dbReference type="ARBA" id="ARBA00022837"/>
    </source>
</evidence>
<dbReference type="Pfam" id="PF18884">
    <property type="entry name" value="TSP3_bac"/>
    <property type="match status" value="4"/>
</dbReference>
<evidence type="ECO:0000313" key="8">
    <source>
        <dbReference type="Proteomes" id="UP001183202"/>
    </source>
</evidence>
<keyword evidence="2" id="KW-0964">Secreted</keyword>
<dbReference type="InterPro" id="IPR050570">
    <property type="entry name" value="Cell_wall_metabolism_enzyme"/>
</dbReference>
<dbReference type="InterPro" id="IPR059100">
    <property type="entry name" value="TSP3_bac"/>
</dbReference>
<dbReference type="InterPro" id="IPR028974">
    <property type="entry name" value="TSP_type-3_rpt"/>
</dbReference>
<dbReference type="PANTHER" id="PTHR21666:SF268">
    <property type="entry name" value="PEPTIDASE M23 DOMAIN-CONTAINING PROTEIN"/>
    <property type="match status" value="1"/>
</dbReference>
<keyword evidence="4" id="KW-0106">Calcium</keyword>
<dbReference type="InterPro" id="IPR016047">
    <property type="entry name" value="M23ase_b-sheet_dom"/>
</dbReference>
<keyword evidence="8" id="KW-1185">Reference proteome</keyword>
<evidence type="ECO:0000259" key="6">
    <source>
        <dbReference type="Pfam" id="PF01551"/>
    </source>
</evidence>
<dbReference type="SUPFAM" id="SSF51261">
    <property type="entry name" value="Duplicated hybrid motif"/>
    <property type="match status" value="1"/>
</dbReference>
<comment type="caution">
    <text evidence="7">The sequence shown here is derived from an EMBL/GenBank/DDBJ whole genome shotgun (WGS) entry which is preliminary data.</text>
</comment>
<feature type="region of interest" description="Disordered" evidence="5">
    <location>
        <begin position="268"/>
        <end position="337"/>
    </location>
</feature>
<proteinExistence type="predicted"/>
<dbReference type="Gene3D" id="2.70.70.10">
    <property type="entry name" value="Glucose Permease (Domain IIA)"/>
    <property type="match status" value="1"/>
</dbReference>
<gene>
    <name evidence="7" type="ORF">RM445_02575</name>
</gene>
<organism evidence="7 8">
    <name type="scientific">Pseudonocardia charpentierae</name>
    <dbReference type="NCBI Taxonomy" id="3075545"/>
    <lineage>
        <taxon>Bacteria</taxon>
        <taxon>Bacillati</taxon>
        <taxon>Actinomycetota</taxon>
        <taxon>Actinomycetes</taxon>
        <taxon>Pseudonocardiales</taxon>
        <taxon>Pseudonocardiaceae</taxon>
        <taxon>Pseudonocardia</taxon>
    </lineage>
</organism>
<feature type="region of interest" description="Disordered" evidence="5">
    <location>
        <begin position="354"/>
        <end position="385"/>
    </location>
</feature>
<evidence type="ECO:0000256" key="5">
    <source>
        <dbReference type="SAM" id="MobiDB-lite"/>
    </source>
</evidence>
<dbReference type="RefSeq" id="WP_311554300.1">
    <property type="nucleotide sequence ID" value="NZ_JAVREJ010000001.1"/>
</dbReference>
<dbReference type="Proteomes" id="UP001183202">
    <property type="component" value="Unassembled WGS sequence"/>
</dbReference>
<evidence type="ECO:0000256" key="1">
    <source>
        <dbReference type="ARBA" id="ARBA00004613"/>
    </source>
</evidence>
<name>A0ABU2N3T8_9PSEU</name>
<dbReference type="PANTHER" id="PTHR21666">
    <property type="entry name" value="PEPTIDASE-RELATED"/>
    <property type="match status" value="1"/>
</dbReference>
<evidence type="ECO:0000256" key="3">
    <source>
        <dbReference type="ARBA" id="ARBA00022729"/>
    </source>
</evidence>